<dbReference type="Gene3D" id="1.10.950.10">
    <property type="entry name" value="Villin headpiece domain"/>
    <property type="match status" value="1"/>
</dbReference>
<evidence type="ECO:0000256" key="1">
    <source>
        <dbReference type="ARBA" id="ARBA00022737"/>
    </source>
</evidence>
<dbReference type="GO" id="GO:0051014">
    <property type="term" value="P:actin filament severing"/>
    <property type="evidence" value="ECO:0007669"/>
    <property type="project" value="TreeGrafter"/>
</dbReference>
<proteinExistence type="predicted"/>
<dbReference type="SMART" id="SM00262">
    <property type="entry name" value="GEL"/>
    <property type="match status" value="5"/>
</dbReference>
<dbReference type="InterPro" id="IPR003128">
    <property type="entry name" value="Villin_headpiece"/>
</dbReference>
<evidence type="ECO:0000256" key="2">
    <source>
        <dbReference type="SAM" id="MobiDB-lite"/>
    </source>
</evidence>
<sequence length="760" mass="86803">MANQGGMTPRITPRQSQERIDRQTAAKREMLQRAVSLRQKGPMQKITVEPGKEGEENAKPSLGAEAKAKAKQHEKVGQGRPHRLYCCKGKRRIRVVLVDTVPEVLNQGDVYILDCIKTLYVWHGNKHSPLKKAKGVEITARLKSGDRKGAKVVNLFSRDGQDDDPEFWKQLGADSSARENIPPADITKDLLFEKEIDERTTLYRLLESDELLGKNERGYELDRVGAPGEKLIQKMLDTNFCYVLDCPEGEGFAWVGKKSPNPARVAVMQHLRLMFSSRPEWCYVSRNVEGGESLFFKEKFASWADNTPMGGGKRLVPFGKKREDKAKKPAKTDVLKLHSNIPHEEEMVDEGQGEVERWRMVDKALQEEPQDSYLNHFWSDESYNVLYTWKKGNALRYIIYYWQGRTCHIQDKGLAALMINEVVKVVKSRSGEPVQKRQVQMDETIHFHYIFKKRFVVHQGKQHGPTDDFPPALYHVSGFNNLPGTIKAVEVDCKVSRLSPQGVFILHTPKEQWVWEGSGSRRSIRDAALDFCKEISKIKKTKHQGEPLVVKQGKELQSFWDVIPGGRSYFASAKHLNRPLKVRMFKASSGTGTFVVDEMYPFSQAKLDPENVFIVDGVHEVYIWCGPWSNAADATKAMAVAVEYVEKASDGRLQSTPVRRLEGGRETADFAALFHAWKGETIDSEEEGSGDNVLEILKELNRTYTYKELLNNPPKGLEKTRLESYLSDEEFEQIFDRTKEEFYALPEWIRTKRRQDVGLY</sequence>
<dbReference type="PANTHER" id="PTHR11977:SF51">
    <property type="entry name" value="PROTEIN FLIGHTLESS-1 HOMOLOG"/>
    <property type="match status" value="1"/>
</dbReference>
<dbReference type="GO" id="GO:0051016">
    <property type="term" value="P:barbed-end actin filament capping"/>
    <property type="evidence" value="ECO:0007669"/>
    <property type="project" value="TreeGrafter"/>
</dbReference>
<feature type="compositionally biased region" description="Basic and acidic residues" evidence="2">
    <location>
        <begin position="16"/>
        <end position="31"/>
    </location>
</feature>
<evidence type="ECO:0000259" key="3">
    <source>
        <dbReference type="PROSITE" id="PS51089"/>
    </source>
</evidence>
<organism evidence="4">
    <name type="scientific">Paramoeba aestuarina</name>
    <dbReference type="NCBI Taxonomy" id="180227"/>
    <lineage>
        <taxon>Eukaryota</taxon>
        <taxon>Amoebozoa</taxon>
        <taxon>Discosea</taxon>
        <taxon>Flabellinia</taxon>
        <taxon>Dactylopodida</taxon>
        <taxon>Paramoebidae</taxon>
        <taxon>Paramoeba</taxon>
    </lineage>
</organism>
<dbReference type="Pfam" id="PF00626">
    <property type="entry name" value="Gelsolin"/>
    <property type="match status" value="3"/>
</dbReference>
<dbReference type="Pfam" id="PF02209">
    <property type="entry name" value="VHP"/>
    <property type="match status" value="1"/>
</dbReference>
<dbReference type="SUPFAM" id="SSF47050">
    <property type="entry name" value="VHP, Villin headpiece domain"/>
    <property type="match status" value="1"/>
</dbReference>
<dbReference type="AlphaFoldDB" id="A0A7S4UJ59"/>
<dbReference type="PROSITE" id="PS51089">
    <property type="entry name" value="HP"/>
    <property type="match status" value="1"/>
</dbReference>
<dbReference type="EMBL" id="HBKR01028981">
    <property type="protein sequence ID" value="CAE2323387.1"/>
    <property type="molecule type" value="Transcribed_RNA"/>
</dbReference>
<evidence type="ECO:0000313" key="4">
    <source>
        <dbReference type="EMBL" id="CAE2323387.1"/>
    </source>
</evidence>
<dbReference type="GO" id="GO:0015629">
    <property type="term" value="C:actin cytoskeleton"/>
    <property type="evidence" value="ECO:0007669"/>
    <property type="project" value="TreeGrafter"/>
</dbReference>
<keyword evidence="1" id="KW-0677">Repeat</keyword>
<dbReference type="GO" id="GO:0005737">
    <property type="term" value="C:cytoplasm"/>
    <property type="evidence" value="ECO:0007669"/>
    <property type="project" value="TreeGrafter"/>
</dbReference>
<protein>
    <recommendedName>
        <fullName evidence="3">HP domain-containing protein</fullName>
    </recommendedName>
</protein>
<dbReference type="Gene3D" id="3.40.20.10">
    <property type="entry name" value="Severin"/>
    <property type="match status" value="5"/>
</dbReference>
<dbReference type="GO" id="GO:0008154">
    <property type="term" value="P:actin polymerization or depolymerization"/>
    <property type="evidence" value="ECO:0007669"/>
    <property type="project" value="TreeGrafter"/>
</dbReference>
<dbReference type="InterPro" id="IPR036886">
    <property type="entry name" value="Villin_headpiece_dom_sf"/>
</dbReference>
<name>A0A7S4UJ59_9EUKA</name>
<feature type="domain" description="HP" evidence="3">
    <location>
        <begin position="698"/>
        <end position="760"/>
    </location>
</feature>
<dbReference type="InterPro" id="IPR029006">
    <property type="entry name" value="ADF-H/Gelsolin-like_dom_sf"/>
</dbReference>
<dbReference type="PANTHER" id="PTHR11977">
    <property type="entry name" value="VILLIN"/>
    <property type="match status" value="1"/>
</dbReference>
<dbReference type="SUPFAM" id="SSF55753">
    <property type="entry name" value="Actin depolymerizing proteins"/>
    <property type="match status" value="5"/>
</dbReference>
<dbReference type="GO" id="GO:0051015">
    <property type="term" value="F:actin filament binding"/>
    <property type="evidence" value="ECO:0007669"/>
    <property type="project" value="InterPro"/>
</dbReference>
<dbReference type="InterPro" id="IPR007123">
    <property type="entry name" value="Gelsolin-like_dom"/>
</dbReference>
<feature type="region of interest" description="Disordered" evidence="2">
    <location>
        <begin position="1"/>
        <end position="58"/>
    </location>
</feature>
<gene>
    <name evidence="4" type="ORF">NAES01612_LOCUS18931</name>
</gene>
<accession>A0A7S4UJ59</accession>
<dbReference type="SMART" id="SM00153">
    <property type="entry name" value="VHP"/>
    <property type="match status" value="1"/>
</dbReference>
<dbReference type="PRINTS" id="PR00597">
    <property type="entry name" value="GELSOLIN"/>
</dbReference>
<reference evidence="4" key="1">
    <citation type="submission" date="2021-01" db="EMBL/GenBank/DDBJ databases">
        <authorList>
            <person name="Corre E."/>
            <person name="Pelletier E."/>
            <person name="Niang G."/>
            <person name="Scheremetjew M."/>
            <person name="Finn R."/>
            <person name="Kale V."/>
            <person name="Holt S."/>
            <person name="Cochrane G."/>
            <person name="Meng A."/>
            <person name="Brown T."/>
            <person name="Cohen L."/>
        </authorList>
    </citation>
    <scope>NUCLEOTIDE SEQUENCE</scope>
    <source>
        <strain evidence="4">SoJaBio B1-5/56/2</strain>
    </source>
</reference>
<dbReference type="GO" id="GO:0005546">
    <property type="term" value="F:phosphatidylinositol-4,5-bisphosphate binding"/>
    <property type="evidence" value="ECO:0007669"/>
    <property type="project" value="TreeGrafter"/>
</dbReference>
<dbReference type="InterPro" id="IPR007122">
    <property type="entry name" value="Villin/Gelsolin"/>
</dbReference>